<feature type="non-terminal residue" evidence="2">
    <location>
        <position position="1"/>
    </location>
</feature>
<evidence type="ECO:0000256" key="1">
    <source>
        <dbReference type="SAM" id="Phobius"/>
    </source>
</evidence>
<comment type="caution">
    <text evidence="2">The sequence shown here is derived from an EMBL/GenBank/DDBJ whole genome shotgun (WGS) entry which is preliminary data.</text>
</comment>
<dbReference type="AlphaFoldDB" id="A0A2H0NGJ6"/>
<protein>
    <recommendedName>
        <fullName evidence="4">Membrane protein 6-pyruvoyl-tetrahydropterin synthase-related domain-containing protein</fullName>
    </recommendedName>
</protein>
<name>A0A2H0NGJ6_9BACT</name>
<gene>
    <name evidence="2" type="ORF">COV53_05180</name>
</gene>
<feature type="transmembrane region" description="Helical" evidence="1">
    <location>
        <begin position="51"/>
        <end position="70"/>
    </location>
</feature>
<feature type="transmembrane region" description="Helical" evidence="1">
    <location>
        <begin position="196"/>
        <end position="226"/>
    </location>
</feature>
<evidence type="ECO:0000313" key="2">
    <source>
        <dbReference type="EMBL" id="PIR08022.1"/>
    </source>
</evidence>
<feature type="transmembrane region" description="Helical" evidence="1">
    <location>
        <begin position="123"/>
        <end position="142"/>
    </location>
</feature>
<evidence type="ECO:0000313" key="3">
    <source>
        <dbReference type="Proteomes" id="UP000230707"/>
    </source>
</evidence>
<sequence length="380" mass="43950">NNKVWMWISLAAVSIAGMLLSHAMVFLLFFLAYFMYFVWSFILSKKRILILRNYITSTFLGFCLAGYYFIPSFIERNFTKFESIMKSTFVGNTFLNLKELIYSPWGYGMMHAKEGGMSFQVGITQWIVVVLSGLLIIYYLVKKDKRNSRHITEAGFYLIIFILSIILMLPISLPFWKMISDFVIVDFTWRILPVTIFSTAVLAGFVISKIRFHVFIALFILLAALYTNRNHIRINKSLDWSIPFYLKLEKTTNSYDEYTPKWVGSEIVDKPPKNKIEFSSRKAEIRIIKESSNLLDFTINSDERGMVKVNTLYYPGWNATVNSQKTQINSDAGLINIPVDAGASHIILKFGETPLRLASDLVTLSAIFFLIYKIFKNYYK</sequence>
<reference evidence="2 3" key="1">
    <citation type="submission" date="2017-09" db="EMBL/GenBank/DDBJ databases">
        <title>Depth-based differentiation of microbial function through sediment-hosted aquifers and enrichment of novel symbionts in the deep terrestrial subsurface.</title>
        <authorList>
            <person name="Probst A.J."/>
            <person name="Ladd B."/>
            <person name="Jarett J.K."/>
            <person name="Geller-Mcgrath D.E."/>
            <person name="Sieber C.M."/>
            <person name="Emerson J.B."/>
            <person name="Anantharaman K."/>
            <person name="Thomas B.C."/>
            <person name="Malmstrom R."/>
            <person name="Stieglmeier M."/>
            <person name="Klingl A."/>
            <person name="Woyke T."/>
            <person name="Ryan C.M."/>
            <person name="Banfield J.F."/>
        </authorList>
    </citation>
    <scope>NUCLEOTIDE SEQUENCE [LARGE SCALE GENOMIC DNA]</scope>
    <source>
        <strain evidence="2">CG11_big_fil_rev_8_21_14_0_20_37_11</strain>
    </source>
</reference>
<organism evidence="2 3">
    <name type="scientific">Candidatus Gottesmanbacteria bacterium CG11_big_fil_rev_8_21_14_0_20_37_11</name>
    <dbReference type="NCBI Taxonomy" id="1974575"/>
    <lineage>
        <taxon>Bacteria</taxon>
        <taxon>Candidatus Gottesmaniibacteriota</taxon>
    </lineage>
</organism>
<feature type="transmembrane region" description="Helical" evidence="1">
    <location>
        <begin position="154"/>
        <end position="176"/>
    </location>
</feature>
<evidence type="ECO:0008006" key="4">
    <source>
        <dbReference type="Google" id="ProtNLM"/>
    </source>
</evidence>
<keyword evidence="1" id="KW-0472">Membrane</keyword>
<dbReference type="Proteomes" id="UP000230707">
    <property type="component" value="Unassembled WGS sequence"/>
</dbReference>
<keyword evidence="1" id="KW-0812">Transmembrane</keyword>
<accession>A0A2H0NGJ6</accession>
<keyword evidence="1" id="KW-1133">Transmembrane helix</keyword>
<feature type="transmembrane region" description="Helical" evidence="1">
    <location>
        <begin position="6"/>
        <end position="39"/>
    </location>
</feature>
<proteinExistence type="predicted"/>
<dbReference type="EMBL" id="PCWS01000115">
    <property type="protein sequence ID" value="PIR08022.1"/>
    <property type="molecule type" value="Genomic_DNA"/>
</dbReference>